<organism evidence="1 2">
    <name type="scientific">Pyropia yezoensis</name>
    <name type="common">Susabi-nori</name>
    <name type="synonym">Porphyra yezoensis</name>
    <dbReference type="NCBI Taxonomy" id="2788"/>
    <lineage>
        <taxon>Eukaryota</taxon>
        <taxon>Rhodophyta</taxon>
        <taxon>Bangiophyceae</taxon>
        <taxon>Bangiales</taxon>
        <taxon>Bangiaceae</taxon>
        <taxon>Pyropia</taxon>
    </lineage>
</organism>
<reference evidence="1" key="1">
    <citation type="submission" date="2019-11" db="EMBL/GenBank/DDBJ databases">
        <title>Nori genome reveals adaptations in red seaweeds to the harsh intertidal environment.</title>
        <authorList>
            <person name="Wang D."/>
            <person name="Mao Y."/>
        </authorList>
    </citation>
    <scope>NUCLEOTIDE SEQUENCE</scope>
    <source>
        <tissue evidence="1">Gametophyte</tissue>
    </source>
</reference>
<gene>
    <name evidence="1" type="ORF">I4F81_002011</name>
</gene>
<dbReference type="Proteomes" id="UP000798662">
    <property type="component" value="Chromosome 1"/>
</dbReference>
<sequence length="586" mass="62572">MMELEGISTGSSSPGGACVTKRNRRSGSYRSDDLRPKGARWASVRDTQLPLSADHGAMLFEREAVRILTLMRNSFHGGVARRTGVFDVLAVSRVTLGVCIASRSCDRAAAALDIASGRFFSGSGNADNISSRYSLVTYRDAPPWPPIMTPGPRMPGSAPPTVVHVDAPSEPVEQPPVLVSDTDEGLLSLGRSVLADPSRLSLSPAWHDYLRATVVQRLVWGNNALPRGLEESTRWSLQSGETFEDGIASTAPTPWLGAIAFVLCGRPAGSFLPNAPRLCGGLLAATPPPLPTPTATASTVDGRALPVTPETVKPLSSRSVDWTLESRERDSLPVEGTPNLNLTLRGPYALPCWQAGVGTREVNPDSPDEVGLAERLGAITYRFDAPLSEVSPFPYGSYASEADALVLALSETYDRALFGVDPPEVPSSDAEVVLAVIVVLPELVALVVLLISTRTWRVRDLWVLLFVFLSGLVSMAGIFALAVRESVGDAWRAAAVRRELDVPHSTVRNGDVVVRIERLLVVVRTGYRAGPLWAMAWGMAGTYVAVSMGVAAAVWGLRRLSARRAVDGGRKAVPTEAPPPDGAHTE</sequence>
<evidence type="ECO:0000313" key="2">
    <source>
        <dbReference type="Proteomes" id="UP000798662"/>
    </source>
</evidence>
<comment type="caution">
    <text evidence="1">The sequence shown here is derived from an EMBL/GenBank/DDBJ whole genome shotgun (WGS) entry which is preliminary data.</text>
</comment>
<name>A0ACC3BNV3_PYRYE</name>
<proteinExistence type="predicted"/>
<keyword evidence="2" id="KW-1185">Reference proteome</keyword>
<evidence type="ECO:0000313" key="1">
    <source>
        <dbReference type="EMBL" id="KAK1859415.1"/>
    </source>
</evidence>
<dbReference type="EMBL" id="CM020618">
    <property type="protein sequence ID" value="KAK1859415.1"/>
    <property type="molecule type" value="Genomic_DNA"/>
</dbReference>
<accession>A0ACC3BNV3</accession>
<protein>
    <submittedName>
        <fullName evidence="1">Uncharacterized protein</fullName>
    </submittedName>
</protein>